<feature type="region of interest" description="Disordered" evidence="1">
    <location>
        <begin position="53"/>
        <end position="78"/>
    </location>
</feature>
<organism evidence="2">
    <name type="scientific">Menopon gallinae</name>
    <name type="common">poultry shaft louse</name>
    <dbReference type="NCBI Taxonomy" id="328185"/>
    <lineage>
        <taxon>Eukaryota</taxon>
        <taxon>Metazoa</taxon>
        <taxon>Ecdysozoa</taxon>
        <taxon>Arthropoda</taxon>
        <taxon>Hexapoda</taxon>
        <taxon>Insecta</taxon>
        <taxon>Pterygota</taxon>
        <taxon>Neoptera</taxon>
        <taxon>Paraneoptera</taxon>
        <taxon>Psocodea</taxon>
        <taxon>Troctomorpha</taxon>
        <taxon>Phthiraptera</taxon>
        <taxon>Amblycera</taxon>
        <taxon>Menoponidae</taxon>
        <taxon>Menopon</taxon>
    </lineage>
</organism>
<reference evidence="2" key="1">
    <citation type="journal article" date="2024" name="Gigascience">
        <title>Chromosome-level genome of the poultry shaft louse Menopon gallinae provides insight into the host-switching and adaptive evolution of parasitic lice.</title>
        <authorList>
            <person name="Xu Y."/>
            <person name="Ma L."/>
            <person name="Liu S."/>
            <person name="Liang Y."/>
            <person name="Liu Q."/>
            <person name="He Z."/>
            <person name="Tian L."/>
            <person name="Duan Y."/>
            <person name="Cai W."/>
            <person name="Li H."/>
            <person name="Song F."/>
        </authorList>
    </citation>
    <scope>NUCLEOTIDE SEQUENCE</scope>
    <source>
        <strain evidence="2">Cailab_2023a</strain>
    </source>
</reference>
<protein>
    <submittedName>
        <fullName evidence="2">Uncharacterized protein</fullName>
    </submittedName>
</protein>
<feature type="compositionally biased region" description="Basic and acidic residues" evidence="1">
    <location>
        <begin position="118"/>
        <end position="132"/>
    </location>
</feature>
<feature type="region of interest" description="Disordered" evidence="1">
    <location>
        <begin position="97"/>
        <end position="142"/>
    </location>
</feature>
<accession>A0AAW2HC26</accession>
<dbReference type="EMBL" id="JARGDH010000005">
    <property type="protein sequence ID" value="KAL0267377.1"/>
    <property type="molecule type" value="Genomic_DNA"/>
</dbReference>
<feature type="region of interest" description="Disordered" evidence="1">
    <location>
        <begin position="190"/>
        <end position="243"/>
    </location>
</feature>
<name>A0AAW2HC26_9NEOP</name>
<gene>
    <name evidence="2" type="ORF">PYX00_009666</name>
</gene>
<dbReference type="AlphaFoldDB" id="A0AAW2HC26"/>
<sequence length="243" mass="27610">MVSERGRRRGRVVGIGKTVEVPVVRQTRSWIFRSVWKYLQHWTGEDARLRRTGQWAPVQKTGGSPKRSRTPLEETETSPEWLMEMTEDGVNWSVGMPEMSSKSDGLSRSGGSPGGLDARVDETETSPEEHLRRGGWNHYSPGQEMTRREMTGQWGCWRCPANRPIRGGWTRTRENRDLYREDLPISLHPWTEEAEPGTGTGLEGMQDSSGLVRKPEALPRDSWSLGLEVDQTETSPEEHLRQG</sequence>
<proteinExistence type="predicted"/>
<comment type="caution">
    <text evidence="2">The sequence shown here is derived from an EMBL/GenBank/DDBJ whole genome shotgun (WGS) entry which is preliminary data.</text>
</comment>
<evidence type="ECO:0000256" key="1">
    <source>
        <dbReference type="SAM" id="MobiDB-lite"/>
    </source>
</evidence>
<evidence type="ECO:0000313" key="2">
    <source>
        <dbReference type="EMBL" id="KAL0267377.1"/>
    </source>
</evidence>